<feature type="domain" description="N-acetyltransferase" evidence="2">
    <location>
        <begin position="12"/>
        <end position="147"/>
    </location>
</feature>
<gene>
    <name evidence="3" type="ORF">GCM10009096_18430</name>
</gene>
<dbReference type="RefSeq" id="WP_229954825.1">
    <property type="nucleotide sequence ID" value="NZ_BAAAEM010000002.1"/>
</dbReference>
<name>A0ABN1AHT7_9SPHN</name>
<reference evidence="3 4" key="1">
    <citation type="journal article" date="2019" name="Int. J. Syst. Evol. Microbiol.">
        <title>The Global Catalogue of Microorganisms (GCM) 10K type strain sequencing project: providing services to taxonomists for standard genome sequencing and annotation.</title>
        <authorList>
            <consortium name="The Broad Institute Genomics Platform"/>
            <consortium name="The Broad Institute Genome Sequencing Center for Infectious Disease"/>
            <person name="Wu L."/>
            <person name="Ma J."/>
        </authorList>
    </citation>
    <scope>NUCLEOTIDE SEQUENCE [LARGE SCALE GENOMIC DNA]</scope>
    <source>
        <strain evidence="3 4">JCM 14162</strain>
    </source>
</reference>
<dbReference type="Proteomes" id="UP001500713">
    <property type="component" value="Unassembled WGS sequence"/>
</dbReference>
<keyword evidence="4" id="KW-1185">Reference proteome</keyword>
<comment type="caution">
    <text evidence="3">The sequence shown here is derived from an EMBL/GenBank/DDBJ whole genome shotgun (WGS) entry which is preliminary data.</text>
</comment>
<evidence type="ECO:0000256" key="1">
    <source>
        <dbReference type="SAM" id="MobiDB-lite"/>
    </source>
</evidence>
<dbReference type="EMBL" id="BAAAEM010000002">
    <property type="protein sequence ID" value="GAA0476893.1"/>
    <property type="molecule type" value="Genomic_DNA"/>
</dbReference>
<dbReference type="InterPro" id="IPR000182">
    <property type="entry name" value="GNAT_dom"/>
</dbReference>
<proteinExistence type="predicted"/>
<feature type="region of interest" description="Disordered" evidence="1">
    <location>
        <begin position="148"/>
        <end position="167"/>
    </location>
</feature>
<dbReference type="SUPFAM" id="SSF55729">
    <property type="entry name" value="Acyl-CoA N-acyltransferases (Nat)"/>
    <property type="match status" value="1"/>
</dbReference>
<dbReference type="Pfam" id="PF13302">
    <property type="entry name" value="Acetyltransf_3"/>
    <property type="match status" value="1"/>
</dbReference>
<evidence type="ECO:0000313" key="4">
    <source>
        <dbReference type="Proteomes" id="UP001500713"/>
    </source>
</evidence>
<dbReference type="Gene3D" id="3.40.630.30">
    <property type="match status" value="1"/>
</dbReference>
<organism evidence="3 4">
    <name type="scientific">Parasphingorhabdus litoris</name>
    <dbReference type="NCBI Taxonomy" id="394733"/>
    <lineage>
        <taxon>Bacteria</taxon>
        <taxon>Pseudomonadati</taxon>
        <taxon>Pseudomonadota</taxon>
        <taxon>Alphaproteobacteria</taxon>
        <taxon>Sphingomonadales</taxon>
        <taxon>Sphingomonadaceae</taxon>
        <taxon>Parasphingorhabdus</taxon>
    </lineage>
</organism>
<dbReference type="PANTHER" id="PTHR43792:SF1">
    <property type="entry name" value="N-ACETYLTRANSFERASE DOMAIN-CONTAINING PROTEIN"/>
    <property type="match status" value="1"/>
</dbReference>
<accession>A0ABN1AHT7</accession>
<evidence type="ECO:0000313" key="3">
    <source>
        <dbReference type="EMBL" id="GAA0476893.1"/>
    </source>
</evidence>
<dbReference type="InterPro" id="IPR016181">
    <property type="entry name" value="Acyl_CoA_acyltransferase"/>
</dbReference>
<dbReference type="InterPro" id="IPR051531">
    <property type="entry name" value="N-acetyltransferase"/>
</dbReference>
<evidence type="ECO:0000259" key="2">
    <source>
        <dbReference type="Pfam" id="PF13302"/>
    </source>
</evidence>
<protein>
    <submittedName>
        <fullName evidence="3">GNAT family N-acetyltransferase</fullName>
    </submittedName>
</protein>
<dbReference type="PANTHER" id="PTHR43792">
    <property type="entry name" value="GNAT FAMILY, PUTATIVE (AFU_ORTHOLOGUE AFUA_3G00765)-RELATED-RELATED"/>
    <property type="match status" value="1"/>
</dbReference>
<sequence length="183" mass="20626">MNIDDIRIETERLILRPPNADDFEGWSAFQADAETMTFIGGVKSRSESWRDLCGMVGAWHVRGYAMFSLILKDSNQWIGRIGPWNPEGWPGTEVGWALAPDFAGKGYALEAAVASMNYVVDTLGWTDVCHTIDPENLASIKLAERLGSTNRGPTKLPPPYHDARVDDWGQSREQWLENRKQFQ</sequence>